<comment type="caution">
    <text evidence="1">The sequence shown here is derived from an EMBL/GenBank/DDBJ whole genome shotgun (WGS) entry which is preliminary data.</text>
</comment>
<name>A0A392TCY3_9FABA</name>
<proteinExistence type="predicted"/>
<reference evidence="1 2" key="1">
    <citation type="journal article" date="2018" name="Front. Plant Sci.">
        <title>Red Clover (Trifolium pratense) and Zigzag Clover (T. medium) - A Picture of Genomic Similarities and Differences.</title>
        <authorList>
            <person name="Dluhosova J."/>
            <person name="Istvanek J."/>
            <person name="Nedelnik J."/>
            <person name="Repkova J."/>
        </authorList>
    </citation>
    <scope>NUCLEOTIDE SEQUENCE [LARGE SCALE GENOMIC DNA]</scope>
    <source>
        <strain evidence="2">cv. 10/8</strain>
        <tissue evidence="1">Leaf</tissue>
    </source>
</reference>
<evidence type="ECO:0000313" key="1">
    <source>
        <dbReference type="EMBL" id="MCI57805.1"/>
    </source>
</evidence>
<protein>
    <submittedName>
        <fullName evidence="1">Uncharacterized protein</fullName>
    </submittedName>
</protein>
<sequence>WRIGDGSKIKVMHDPWLRGGRNSWVRSPQVQ</sequence>
<feature type="non-terminal residue" evidence="1">
    <location>
        <position position="31"/>
    </location>
</feature>
<organism evidence="1 2">
    <name type="scientific">Trifolium medium</name>
    <dbReference type="NCBI Taxonomy" id="97028"/>
    <lineage>
        <taxon>Eukaryota</taxon>
        <taxon>Viridiplantae</taxon>
        <taxon>Streptophyta</taxon>
        <taxon>Embryophyta</taxon>
        <taxon>Tracheophyta</taxon>
        <taxon>Spermatophyta</taxon>
        <taxon>Magnoliopsida</taxon>
        <taxon>eudicotyledons</taxon>
        <taxon>Gunneridae</taxon>
        <taxon>Pentapetalae</taxon>
        <taxon>rosids</taxon>
        <taxon>fabids</taxon>
        <taxon>Fabales</taxon>
        <taxon>Fabaceae</taxon>
        <taxon>Papilionoideae</taxon>
        <taxon>50 kb inversion clade</taxon>
        <taxon>NPAAA clade</taxon>
        <taxon>Hologalegina</taxon>
        <taxon>IRL clade</taxon>
        <taxon>Trifolieae</taxon>
        <taxon>Trifolium</taxon>
    </lineage>
</organism>
<keyword evidence="2" id="KW-1185">Reference proteome</keyword>
<accession>A0A392TCY3</accession>
<dbReference type="AlphaFoldDB" id="A0A392TCY3"/>
<dbReference type="Proteomes" id="UP000265520">
    <property type="component" value="Unassembled WGS sequence"/>
</dbReference>
<evidence type="ECO:0000313" key="2">
    <source>
        <dbReference type="Proteomes" id="UP000265520"/>
    </source>
</evidence>
<dbReference type="EMBL" id="LXQA010535407">
    <property type="protein sequence ID" value="MCI57805.1"/>
    <property type="molecule type" value="Genomic_DNA"/>
</dbReference>
<feature type="non-terminal residue" evidence="1">
    <location>
        <position position="1"/>
    </location>
</feature>